<dbReference type="Proteomes" id="UP000327118">
    <property type="component" value="Unassembled WGS sequence"/>
</dbReference>
<keyword evidence="1" id="KW-0472">Membrane</keyword>
<evidence type="ECO:0000313" key="3">
    <source>
        <dbReference type="Proteomes" id="UP000327118"/>
    </source>
</evidence>
<keyword evidence="1" id="KW-0812">Transmembrane</keyword>
<keyword evidence="1" id="KW-1133">Transmembrane helix</keyword>
<accession>A0A5N6Z2T8</accession>
<organism evidence="2 3">
    <name type="scientific">Aspergillus coremiiformis</name>
    <dbReference type="NCBI Taxonomy" id="138285"/>
    <lineage>
        <taxon>Eukaryota</taxon>
        <taxon>Fungi</taxon>
        <taxon>Dikarya</taxon>
        <taxon>Ascomycota</taxon>
        <taxon>Pezizomycotina</taxon>
        <taxon>Eurotiomycetes</taxon>
        <taxon>Eurotiomycetidae</taxon>
        <taxon>Eurotiales</taxon>
        <taxon>Aspergillaceae</taxon>
        <taxon>Aspergillus</taxon>
        <taxon>Aspergillus subgen. Circumdati</taxon>
    </lineage>
</organism>
<name>A0A5N6Z2T8_9EURO</name>
<keyword evidence="3" id="KW-1185">Reference proteome</keyword>
<protein>
    <submittedName>
        <fullName evidence="2">Uncharacterized protein</fullName>
    </submittedName>
</protein>
<sequence length="85" mass="9981">MIYLRAAYGILVLIRIPMLFLTLVQWTHKLRLQFPPGCFLEEAPRSRAHSSLARPSILVFVRRGVMVRRPDNVIHWCFPSRRVPI</sequence>
<feature type="transmembrane region" description="Helical" evidence="1">
    <location>
        <begin position="6"/>
        <end position="24"/>
    </location>
</feature>
<evidence type="ECO:0000313" key="2">
    <source>
        <dbReference type="EMBL" id="KAE8351984.1"/>
    </source>
</evidence>
<dbReference type="EMBL" id="ML739146">
    <property type="protein sequence ID" value="KAE8351984.1"/>
    <property type="molecule type" value="Genomic_DNA"/>
</dbReference>
<dbReference type="AlphaFoldDB" id="A0A5N6Z2T8"/>
<evidence type="ECO:0000256" key="1">
    <source>
        <dbReference type="SAM" id="Phobius"/>
    </source>
</evidence>
<reference evidence="3" key="1">
    <citation type="submission" date="2019-04" db="EMBL/GenBank/DDBJ databases">
        <title>Friends and foes A comparative genomics studyof 23 Aspergillus species from section Flavi.</title>
        <authorList>
            <consortium name="DOE Joint Genome Institute"/>
            <person name="Kjaerbolling I."/>
            <person name="Vesth T."/>
            <person name="Frisvad J.C."/>
            <person name="Nybo J.L."/>
            <person name="Theobald S."/>
            <person name="Kildgaard S."/>
            <person name="Isbrandt T."/>
            <person name="Kuo A."/>
            <person name="Sato A."/>
            <person name="Lyhne E.K."/>
            <person name="Kogle M.E."/>
            <person name="Wiebenga A."/>
            <person name="Kun R.S."/>
            <person name="Lubbers R.J."/>
            <person name="Makela M.R."/>
            <person name="Barry K."/>
            <person name="Chovatia M."/>
            <person name="Clum A."/>
            <person name="Daum C."/>
            <person name="Haridas S."/>
            <person name="He G."/>
            <person name="LaButti K."/>
            <person name="Lipzen A."/>
            <person name="Mondo S."/>
            <person name="Riley R."/>
            <person name="Salamov A."/>
            <person name="Simmons B.A."/>
            <person name="Magnuson J.K."/>
            <person name="Henrissat B."/>
            <person name="Mortensen U.H."/>
            <person name="Larsen T.O."/>
            <person name="Devries R.P."/>
            <person name="Grigoriev I.V."/>
            <person name="Machida M."/>
            <person name="Baker S.E."/>
            <person name="Andersen M.R."/>
        </authorList>
    </citation>
    <scope>NUCLEOTIDE SEQUENCE [LARGE SCALE GENOMIC DNA]</scope>
    <source>
        <strain evidence="3">CBS 553.77</strain>
    </source>
</reference>
<gene>
    <name evidence="2" type="ORF">BDV28DRAFT_9110</name>
</gene>
<proteinExistence type="predicted"/>